<evidence type="ECO:0008006" key="3">
    <source>
        <dbReference type="Google" id="ProtNLM"/>
    </source>
</evidence>
<dbReference type="AlphaFoldDB" id="A0A848IW08"/>
<evidence type="ECO:0000313" key="2">
    <source>
        <dbReference type="Proteomes" id="UP000559010"/>
    </source>
</evidence>
<dbReference type="Proteomes" id="UP000559010">
    <property type="component" value="Unassembled WGS sequence"/>
</dbReference>
<reference evidence="1 2" key="1">
    <citation type="submission" date="2020-04" db="EMBL/GenBank/DDBJ databases">
        <title>Flammeovirgaceae bacterium KN852 isolated from deep sea.</title>
        <authorList>
            <person name="Zhang D.-C."/>
        </authorList>
    </citation>
    <scope>NUCLEOTIDE SEQUENCE [LARGE SCALE GENOMIC DNA]</scope>
    <source>
        <strain evidence="1 2">KN852</strain>
    </source>
</reference>
<dbReference type="EMBL" id="JABBNU010000002">
    <property type="protein sequence ID" value="NMM47358.1"/>
    <property type="molecule type" value="Genomic_DNA"/>
</dbReference>
<keyword evidence="2" id="KW-1185">Reference proteome</keyword>
<proteinExistence type="predicted"/>
<organism evidence="1 2">
    <name type="scientific">Marinigracilibium pacificum</name>
    <dbReference type="NCBI Taxonomy" id="2729599"/>
    <lineage>
        <taxon>Bacteria</taxon>
        <taxon>Pseudomonadati</taxon>
        <taxon>Bacteroidota</taxon>
        <taxon>Cytophagia</taxon>
        <taxon>Cytophagales</taxon>
        <taxon>Flammeovirgaceae</taxon>
        <taxon>Marinigracilibium</taxon>
    </lineage>
</organism>
<evidence type="ECO:0000313" key="1">
    <source>
        <dbReference type="EMBL" id="NMM47358.1"/>
    </source>
</evidence>
<name>A0A848IW08_9BACT</name>
<sequence length="229" mass="26691">MKSTPLFIYILLITCFSINANPLFKSNSLSSEELILNDTTDFGDLTRKERRQWRIDHYTGKLFFNLSIPYANHFTVTQENHRITDSGFLGISAGLDYYYNENQFISLNVGQVTNYYFLPIPIYVPLWFDQIQTKYISLSHNHKLGRHKLGYGINYSIDRIYPKDSEESSFIKSVDNKSLGLVGSYHLQLGRAFHLGLIYRPTFISLDEFNSSYQHSISFDIAWKIRLIK</sequence>
<dbReference type="RefSeq" id="WP_169677986.1">
    <property type="nucleotide sequence ID" value="NZ_JABBNU010000002.1"/>
</dbReference>
<accession>A0A848IW08</accession>
<protein>
    <recommendedName>
        <fullName evidence="3">Outer membrane protein beta-barrel domain-containing protein</fullName>
    </recommendedName>
</protein>
<gene>
    <name evidence="1" type="ORF">HH304_03035</name>
</gene>
<dbReference type="SUPFAM" id="SSF56935">
    <property type="entry name" value="Porins"/>
    <property type="match status" value="1"/>
</dbReference>
<comment type="caution">
    <text evidence="1">The sequence shown here is derived from an EMBL/GenBank/DDBJ whole genome shotgun (WGS) entry which is preliminary data.</text>
</comment>